<protein>
    <submittedName>
        <fullName evidence="1">Ovule protein</fullName>
    </submittedName>
</protein>
<sequence length="36" mass="4235">LLSLRAKNCCFLSLPQRYNMLTEFSVNNEVHKKIHS</sequence>
<dbReference type="AlphaFoldDB" id="A0A0N4W7V7"/>
<accession>A0A0N4W7V7</accession>
<name>A0A0N4W7V7_HAEPC</name>
<proteinExistence type="predicted"/>
<reference evidence="1" key="1">
    <citation type="submission" date="2017-02" db="UniProtKB">
        <authorList>
            <consortium name="WormBaseParasite"/>
        </authorList>
    </citation>
    <scope>IDENTIFICATION</scope>
</reference>
<evidence type="ECO:0000313" key="1">
    <source>
        <dbReference type="WBParaSite" id="HPLM_0000624701-mRNA-1"/>
    </source>
</evidence>
<dbReference type="WBParaSite" id="HPLM_0000624701-mRNA-1">
    <property type="protein sequence ID" value="HPLM_0000624701-mRNA-1"/>
    <property type="gene ID" value="HPLM_0000624701"/>
</dbReference>
<organism evidence="1">
    <name type="scientific">Haemonchus placei</name>
    <name type="common">Barber's pole worm</name>
    <dbReference type="NCBI Taxonomy" id="6290"/>
    <lineage>
        <taxon>Eukaryota</taxon>
        <taxon>Metazoa</taxon>
        <taxon>Ecdysozoa</taxon>
        <taxon>Nematoda</taxon>
        <taxon>Chromadorea</taxon>
        <taxon>Rhabditida</taxon>
        <taxon>Rhabditina</taxon>
        <taxon>Rhabditomorpha</taxon>
        <taxon>Strongyloidea</taxon>
        <taxon>Trichostrongylidae</taxon>
        <taxon>Haemonchus</taxon>
    </lineage>
</organism>